<evidence type="ECO:0000256" key="10">
    <source>
        <dbReference type="SAM" id="MobiDB-lite"/>
    </source>
</evidence>
<evidence type="ECO:0000256" key="2">
    <source>
        <dbReference type="ARBA" id="ARBA00022723"/>
    </source>
</evidence>
<dbReference type="SUPFAM" id="SSF57667">
    <property type="entry name" value="beta-beta-alpha zinc fingers"/>
    <property type="match status" value="4"/>
</dbReference>
<dbReference type="EMBL" id="JACVVK020000477">
    <property type="protein sequence ID" value="KAK7471813.1"/>
    <property type="molecule type" value="Genomic_DNA"/>
</dbReference>
<proteinExistence type="predicted"/>
<evidence type="ECO:0000313" key="13">
    <source>
        <dbReference type="Proteomes" id="UP001519460"/>
    </source>
</evidence>
<reference evidence="12 13" key="1">
    <citation type="journal article" date="2023" name="Sci. Data">
        <title>Genome assembly of the Korean intertidal mud-creeper Batillaria attramentaria.</title>
        <authorList>
            <person name="Patra A.K."/>
            <person name="Ho P.T."/>
            <person name="Jun S."/>
            <person name="Lee S.J."/>
            <person name="Kim Y."/>
            <person name="Won Y.J."/>
        </authorList>
    </citation>
    <scope>NUCLEOTIDE SEQUENCE [LARGE SCALE GENOMIC DNA]</scope>
    <source>
        <strain evidence="12">Wonlab-2016</strain>
    </source>
</reference>
<evidence type="ECO:0000256" key="9">
    <source>
        <dbReference type="PROSITE-ProRule" id="PRU00042"/>
    </source>
</evidence>
<evidence type="ECO:0000256" key="3">
    <source>
        <dbReference type="ARBA" id="ARBA00022737"/>
    </source>
</evidence>
<feature type="compositionally biased region" description="Basic and acidic residues" evidence="10">
    <location>
        <begin position="294"/>
        <end position="311"/>
    </location>
</feature>
<organism evidence="12 13">
    <name type="scientific">Batillaria attramentaria</name>
    <dbReference type="NCBI Taxonomy" id="370345"/>
    <lineage>
        <taxon>Eukaryota</taxon>
        <taxon>Metazoa</taxon>
        <taxon>Spiralia</taxon>
        <taxon>Lophotrochozoa</taxon>
        <taxon>Mollusca</taxon>
        <taxon>Gastropoda</taxon>
        <taxon>Caenogastropoda</taxon>
        <taxon>Sorbeoconcha</taxon>
        <taxon>Cerithioidea</taxon>
        <taxon>Batillariidae</taxon>
        <taxon>Batillaria</taxon>
    </lineage>
</organism>
<dbReference type="FunFam" id="3.30.160.60:FF:000038">
    <property type="entry name" value="Zinc finger protein 624"/>
    <property type="match status" value="1"/>
</dbReference>
<sequence>TKTPVQQISHTPRVLQPLTDNNTPLTDNNTPLTDNNTPLTDNNTPLADNNTPLTDNNTPLADNNTPLADNSTGTTTPADNHVTPSKNYASQLDNHVSLADNPTSMLDNHASLSGSPVSFHITEDMKRERDATEQGSTTWTRAVARDLQVDVHSSQVLTTSTSDSKFSLTQSPFCLEPDSDLDLQNIQISFGDISGLDVEENSDARDLQEMTDSLISQTQQSADFSVSQTQQLAHFSDSQTQHASSPSTNERKTSECPHIPDSCVQGESPAVSKSHDAVGVRRKSPRVQQSRPDQAVEMRSEVKVKVQENTRRSSRRQGQTTVEKSGAENKGKDGGKMSRISRQSEIGKLKAHRLRHTGYRPFLCKDCGFAFTHASHLKRSYSCNDCGQTFSLKKNLLKHMRSHRTQEGPFECSECGATFGNKGSLKQHTQTHRGSGRFVCQDCGAVFIQSRSLKKHVRLKHADADDRPSHPNDGSAVAEVDGSAVTEMGKVLQAQSADKPFVCTHCGAAFAQARYLKRHEKRKHTADKKF</sequence>
<keyword evidence="3" id="KW-0677">Repeat</keyword>
<protein>
    <recommendedName>
        <fullName evidence="11">C2H2-type domain-containing protein</fullName>
    </recommendedName>
</protein>
<dbReference type="PROSITE" id="PS00028">
    <property type="entry name" value="ZINC_FINGER_C2H2_1"/>
    <property type="match status" value="4"/>
</dbReference>
<keyword evidence="8" id="KW-0539">Nucleus</keyword>
<dbReference type="InterPro" id="IPR013087">
    <property type="entry name" value="Znf_C2H2_type"/>
</dbReference>
<comment type="caution">
    <text evidence="12">The sequence shown here is derived from an EMBL/GenBank/DDBJ whole genome shotgun (WGS) entry which is preliminary data.</text>
</comment>
<feature type="region of interest" description="Disordered" evidence="10">
    <location>
        <begin position="228"/>
        <end position="341"/>
    </location>
</feature>
<feature type="compositionally biased region" description="Polar residues" evidence="10">
    <location>
        <begin position="1"/>
        <end position="10"/>
    </location>
</feature>
<evidence type="ECO:0000256" key="8">
    <source>
        <dbReference type="ARBA" id="ARBA00023242"/>
    </source>
</evidence>
<dbReference type="AlphaFoldDB" id="A0ABD0JEB6"/>
<feature type="domain" description="C2H2-type" evidence="11">
    <location>
        <begin position="501"/>
        <end position="529"/>
    </location>
</feature>
<feature type="domain" description="C2H2-type" evidence="11">
    <location>
        <begin position="438"/>
        <end position="468"/>
    </location>
</feature>
<evidence type="ECO:0000256" key="5">
    <source>
        <dbReference type="ARBA" id="ARBA00022833"/>
    </source>
</evidence>
<accession>A0ABD0JEB6</accession>
<gene>
    <name evidence="12" type="ORF">BaRGS_00035552</name>
</gene>
<dbReference type="FunFam" id="3.30.160.60:FF:000065">
    <property type="entry name" value="B-cell CLL/lymphoma 6, member B"/>
    <property type="match status" value="1"/>
</dbReference>
<name>A0ABD0JEB6_9CAEN</name>
<evidence type="ECO:0000313" key="12">
    <source>
        <dbReference type="EMBL" id="KAK7471813.1"/>
    </source>
</evidence>
<dbReference type="InterPro" id="IPR036236">
    <property type="entry name" value="Znf_C2H2_sf"/>
</dbReference>
<dbReference type="Proteomes" id="UP001519460">
    <property type="component" value="Unassembled WGS sequence"/>
</dbReference>
<evidence type="ECO:0000256" key="6">
    <source>
        <dbReference type="ARBA" id="ARBA00023015"/>
    </source>
</evidence>
<feature type="compositionally biased region" description="Low complexity" evidence="10">
    <location>
        <begin position="17"/>
        <end position="61"/>
    </location>
</feature>
<feature type="compositionally biased region" description="Polar residues" evidence="10">
    <location>
        <begin position="62"/>
        <end position="87"/>
    </location>
</feature>
<dbReference type="GO" id="GO:0005634">
    <property type="term" value="C:nucleus"/>
    <property type="evidence" value="ECO:0007669"/>
    <property type="project" value="UniProtKB-SubCell"/>
</dbReference>
<keyword evidence="13" id="KW-1185">Reference proteome</keyword>
<evidence type="ECO:0000256" key="4">
    <source>
        <dbReference type="ARBA" id="ARBA00022771"/>
    </source>
</evidence>
<evidence type="ECO:0000256" key="7">
    <source>
        <dbReference type="ARBA" id="ARBA00023163"/>
    </source>
</evidence>
<keyword evidence="4 9" id="KW-0863">Zinc-finger</keyword>
<dbReference type="PANTHER" id="PTHR24399:SF54">
    <property type="entry name" value="GASTRULA ZINC FINGER PROTEIN XLCGF26.1-LIKE-RELATED"/>
    <property type="match status" value="1"/>
</dbReference>
<evidence type="ECO:0000256" key="1">
    <source>
        <dbReference type="ARBA" id="ARBA00004123"/>
    </source>
</evidence>
<feature type="compositionally biased region" description="Basic and acidic residues" evidence="10">
    <location>
        <begin position="325"/>
        <end position="336"/>
    </location>
</feature>
<keyword evidence="6" id="KW-0805">Transcription regulation</keyword>
<dbReference type="SMART" id="SM00355">
    <property type="entry name" value="ZnF_C2H2"/>
    <property type="match status" value="4"/>
</dbReference>
<keyword evidence="7" id="KW-0804">Transcription</keyword>
<dbReference type="FunFam" id="3.30.160.60:FF:000446">
    <property type="entry name" value="Zinc finger protein"/>
    <property type="match status" value="1"/>
</dbReference>
<dbReference type="PROSITE" id="PS50157">
    <property type="entry name" value="ZINC_FINGER_C2H2_2"/>
    <property type="match status" value="4"/>
</dbReference>
<feature type="compositionally biased region" description="Polar residues" evidence="10">
    <location>
        <begin position="228"/>
        <end position="248"/>
    </location>
</feature>
<dbReference type="Gene3D" id="3.30.160.60">
    <property type="entry name" value="Classic Zinc Finger"/>
    <property type="match status" value="5"/>
</dbReference>
<keyword evidence="2" id="KW-0479">Metal-binding</keyword>
<feature type="domain" description="C2H2-type" evidence="11">
    <location>
        <begin position="381"/>
        <end position="408"/>
    </location>
</feature>
<comment type="subcellular location">
    <subcellularLocation>
        <location evidence="1">Nucleus</location>
    </subcellularLocation>
</comment>
<feature type="non-terminal residue" evidence="12">
    <location>
        <position position="530"/>
    </location>
</feature>
<dbReference type="PANTHER" id="PTHR24399">
    <property type="entry name" value="ZINC FINGER AND BTB DOMAIN-CONTAINING"/>
    <property type="match status" value="1"/>
</dbReference>
<dbReference type="GO" id="GO:0008270">
    <property type="term" value="F:zinc ion binding"/>
    <property type="evidence" value="ECO:0007669"/>
    <property type="project" value="UniProtKB-KW"/>
</dbReference>
<feature type="region of interest" description="Disordered" evidence="10">
    <location>
        <begin position="1"/>
        <end position="87"/>
    </location>
</feature>
<evidence type="ECO:0000259" key="11">
    <source>
        <dbReference type="PROSITE" id="PS50157"/>
    </source>
</evidence>
<dbReference type="Pfam" id="PF00096">
    <property type="entry name" value="zf-C2H2"/>
    <property type="match status" value="4"/>
</dbReference>
<feature type="non-terminal residue" evidence="12">
    <location>
        <position position="1"/>
    </location>
</feature>
<feature type="domain" description="C2H2-type" evidence="11">
    <location>
        <begin position="410"/>
        <end position="437"/>
    </location>
</feature>
<keyword evidence="5" id="KW-0862">Zinc</keyword>